<dbReference type="CDD" id="cd03817">
    <property type="entry name" value="GT4_UGDG-like"/>
    <property type="match status" value="1"/>
</dbReference>
<name>A0A7C8LPD6_9FIRM</name>
<keyword evidence="4" id="KW-1185">Reference proteome</keyword>
<dbReference type="Gene3D" id="3.40.50.2000">
    <property type="entry name" value="Glycogen Phosphorylase B"/>
    <property type="match status" value="2"/>
</dbReference>
<dbReference type="EMBL" id="WSLF01000009">
    <property type="protein sequence ID" value="KAE9633229.1"/>
    <property type="molecule type" value="Genomic_DNA"/>
</dbReference>
<dbReference type="InterPro" id="IPR028098">
    <property type="entry name" value="Glyco_trans_4-like_N"/>
</dbReference>
<dbReference type="PANTHER" id="PTHR45947:SF3">
    <property type="entry name" value="SULFOQUINOVOSYL TRANSFERASE SQD2"/>
    <property type="match status" value="1"/>
</dbReference>
<dbReference type="InterPro" id="IPR050194">
    <property type="entry name" value="Glycosyltransferase_grp1"/>
</dbReference>
<dbReference type="SUPFAM" id="SSF53756">
    <property type="entry name" value="UDP-Glycosyltransferase/glycogen phosphorylase"/>
    <property type="match status" value="1"/>
</dbReference>
<organism evidence="3 4">
    <name type="scientific">Defluviitalea raffinosedens</name>
    <dbReference type="NCBI Taxonomy" id="1450156"/>
    <lineage>
        <taxon>Bacteria</taxon>
        <taxon>Bacillati</taxon>
        <taxon>Bacillota</taxon>
        <taxon>Clostridia</taxon>
        <taxon>Lachnospirales</taxon>
        <taxon>Defluviitaleaceae</taxon>
        <taxon>Defluviitalea</taxon>
    </lineage>
</organism>
<dbReference type="AlphaFoldDB" id="A0A7C8LPD6"/>
<keyword evidence="3" id="KW-0808">Transferase</keyword>
<dbReference type="OrthoDB" id="9802525at2"/>
<evidence type="ECO:0000313" key="4">
    <source>
        <dbReference type="Proteomes" id="UP000483018"/>
    </source>
</evidence>
<dbReference type="Pfam" id="PF13439">
    <property type="entry name" value="Glyco_transf_4"/>
    <property type="match status" value="1"/>
</dbReference>
<comment type="caution">
    <text evidence="3">The sequence shown here is derived from an EMBL/GenBank/DDBJ whole genome shotgun (WGS) entry which is preliminary data.</text>
</comment>
<proteinExistence type="predicted"/>
<reference evidence="3 4" key="1">
    <citation type="submission" date="2019-12" db="EMBL/GenBank/DDBJ databases">
        <title>Defluviitalea raffinosedens, isolated from a biogas fermenter, genome sequencing and characterization.</title>
        <authorList>
            <person name="Rettenmaier R."/>
            <person name="Schneider M."/>
            <person name="Neuhaus K."/>
            <person name="Liebl W."/>
            <person name="Zverlov V."/>
        </authorList>
    </citation>
    <scope>NUCLEOTIDE SEQUENCE [LARGE SCALE GENOMIC DNA]</scope>
    <source>
        <strain evidence="3 4">249c-K6</strain>
    </source>
</reference>
<accession>A0A7C8LPD6</accession>
<dbReference type="PANTHER" id="PTHR45947">
    <property type="entry name" value="SULFOQUINOVOSYL TRANSFERASE SQD2"/>
    <property type="match status" value="1"/>
</dbReference>
<protein>
    <submittedName>
        <fullName evidence="3">Glycosyltransferase</fullName>
    </submittedName>
</protein>
<dbReference type="Pfam" id="PF00534">
    <property type="entry name" value="Glycos_transf_1"/>
    <property type="match status" value="1"/>
</dbReference>
<dbReference type="InterPro" id="IPR001296">
    <property type="entry name" value="Glyco_trans_1"/>
</dbReference>
<feature type="domain" description="Glycosyltransferase subfamily 4-like N-terminal" evidence="2">
    <location>
        <begin position="14"/>
        <end position="182"/>
    </location>
</feature>
<evidence type="ECO:0000259" key="2">
    <source>
        <dbReference type="Pfam" id="PF13439"/>
    </source>
</evidence>
<gene>
    <name evidence="3" type="ORF">GND95_10190</name>
</gene>
<dbReference type="FunFam" id="3.40.50.2000:FF:000136">
    <property type="entry name" value="Glycosyl transferase, group 1"/>
    <property type="match status" value="1"/>
</dbReference>
<dbReference type="Proteomes" id="UP000483018">
    <property type="component" value="Unassembled WGS sequence"/>
</dbReference>
<evidence type="ECO:0000259" key="1">
    <source>
        <dbReference type="Pfam" id="PF00534"/>
    </source>
</evidence>
<feature type="domain" description="Glycosyl transferase family 1" evidence="1">
    <location>
        <begin position="197"/>
        <end position="360"/>
    </location>
</feature>
<evidence type="ECO:0000313" key="3">
    <source>
        <dbReference type="EMBL" id="KAE9633229.1"/>
    </source>
</evidence>
<dbReference type="GO" id="GO:0016758">
    <property type="term" value="F:hexosyltransferase activity"/>
    <property type="evidence" value="ECO:0007669"/>
    <property type="project" value="TreeGrafter"/>
</dbReference>
<sequence>MNIGIFTDTYYPQINGVVTSIRTLEKELNKRGHKVYIFTTSNPNSKRALPRVFRLPSMPFIFLPSHRVGVLYSPKAVRIVKQLDLDIIHTQTEFSLGLFGKMLSKQLGIPIVHTYHTMYEDYVHYISKGKLTEFTPKMARSLSRLFCNRCDAVIAPTNKVKELLLEYGVRKPIEVIPTGINFEPFKKENYDQAEIIELRKQFGIQESDPVVLFVGRVAKEKSIDVVIRQMPALLQKLPDAKFLVVGDGPVKKDLEELCKELNIEESVIFAGEQPWDSIGKFYQIGDVFVSASVTETQGLTFAEAMAAKIPVVAKQDKSIEGIIQDHINGRVFAEDEELSSILFELLTQKDVAMQLAENAAAMVEPLSSTHFGENIEKIYQSLVK</sequence>
<dbReference type="RefSeq" id="WP_158740999.1">
    <property type="nucleotide sequence ID" value="NZ_JAFBEP010000025.1"/>
</dbReference>